<name>A0A0A9GGM4_ARUDO</name>
<accession>A0A0A9GGM4</accession>
<reference evidence="1" key="2">
    <citation type="journal article" date="2015" name="Data Brief">
        <title>Shoot transcriptome of the giant reed, Arundo donax.</title>
        <authorList>
            <person name="Barrero R.A."/>
            <person name="Guerrero F.D."/>
            <person name="Moolhuijzen P."/>
            <person name="Goolsby J.A."/>
            <person name="Tidwell J."/>
            <person name="Bellgard S.E."/>
            <person name="Bellgard M.I."/>
        </authorList>
    </citation>
    <scope>NUCLEOTIDE SEQUENCE</scope>
    <source>
        <tissue evidence="1">Shoot tissue taken approximately 20 cm above the soil surface</tissue>
    </source>
</reference>
<evidence type="ECO:0000313" key="1">
    <source>
        <dbReference type="EMBL" id="JAE21706.1"/>
    </source>
</evidence>
<dbReference type="AlphaFoldDB" id="A0A0A9GGM4"/>
<organism evidence="1">
    <name type="scientific">Arundo donax</name>
    <name type="common">Giant reed</name>
    <name type="synonym">Donax arundinaceus</name>
    <dbReference type="NCBI Taxonomy" id="35708"/>
    <lineage>
        <taxon>Eukaryota</taxon>
        <taxon>Viridiplantae</taxon>
        <taxon>Streptophyta</taxon>
        <taxon>Embryophyta</taxon>
        <taxon>Tracheophyta</taxon>
        <taxon>Spermatophyta</taxon>
        <taxon>Magnoliopsida</taxon>
        <taxon>Liliopsida</taxon>
        <taxon>Poales</taxon>
        <taxon>Poaceae</taxon>
        <taxon>PACMAD clade</taxon>
        <taxon>Arundinoideae</taxon>
        <taxon>Arundineae</taxon>
        <taxon>Arundo</taxon>
    </lineage>
</organism>
<sequence length="146" mass="16557">MLCCIMDGFARSEQHFLTSRFRNRKERALTIVITHAHWTEIRSKGIQKAPAILLAYTCLNLSNLEEKGIQKSSFTSSHMIGDPHSKKPIIHYKSVNPTWKRVVRICFAVSGPELSAKMPVSCSRSRYTPLVDRSLLTMRPLSPSSQ</sequence>
<protein>
    <submittedName>
        <fullName evidence="1">Uncharacterized protein</fullName>
    </submittedName>
</protein>
<proteinExistence type="predicted"/>
<reference evidence="1" key="1">
    <citation type="submission" date="2014-09" db="EMBL/GenBank/DDBJ databases">
        <authorList>
            <person name="Magalhaes I.L.F."/>
            <person name="Oliveira U."/>
            <person name="Santos F.R."/>
            <person name="Vidigal T.H.D.A."/>
            <person name="Brescovit A.D."/>
            <person name="Santos A.J."/>
        </authorList>
    </citation>
    <scope>NUCLEOTIDE SEQUENCE</scope>
    <source>
        <tissue evidence="1">Shoot tissue taken approximately 20 cm above the soil surface</tissue>
    </source>
</reference>
<dbReference type="EMBL" id="GBRH01176190">
    <property type="protein sequence ID" value="JAE21706.1"/>
    <property type="molecule type" value="Transcribed_RNA"/>
</dbReference>